<evidence type="ECO:0000259" key="9">
    <source>
        <dbReference type="Pfam" id="PF16916"/>
    </source>
</evidence>
<dbReference type="Gene3D" id="3.30.70.1350">
    <property type="entry name" value="Cation efflux protein, cytoplasmic domain"/>
    <property type="match status" value="1"/>
</dbReference>
<accession>A0A239SQD4</accession>
<evidence type="ECO:0000259" key="8">
    <source>
        <dbReference type="Pfam" id="PF01545"/>
    </source>
</evidence>
<evidence type="ECO:0000256" key="4">
    <source>
        <dbReference type="ARBA" id="ARBA00022692"/>
    </source>
</evidence>
<protein>
    <submittedName>
        <fullName evidence="10">Ferrous-iron efflux pump FieF</fullName>
    </submittedName>
</protein>
<dbReference type="AlphaFoldDB" id="A0A239SQD4"/>
<evidence type="ECO:0000256" key="1">
    <source>
        <dbReference type="ARBA" id="ARBA00004141"/>
    </source>
</evidence>
<dbReference type="InterPro" id="IPR036837">
    <property type="entry name" value="Cation_efflux_CTD_sf"/>
</dbReference>
<dbReference type="PANTHER" id="PTHR43840">
    <property type="entry name" value="MITOCHONDRIAL METAL TRANSPORTER 1-RELATED"/>
    <property type="match status" value="1"/>
</dbReference>
<evidence type="ECO:0000256" key="3">
    <source>
        <dbReference type="ARBA" id="ARBA00022448"/>
    </source>
</evidence>
<dbReference type="InterPro" id="IPR027470">
    <property type="entry name" value="Cation_efflux_CTD"/>
</dbReference>
<dbReference type="Gene3D" id="1.20.1510.10">
    <property type="entry name" value="Cation efflux protein transmembrane domain"/>
    <property type="match status" value="1"/>
</dbReference>
<dbReference type="Pfam" id="PF01545">
    <property type="entry name" value="Cation_efflux"/>
    <property type="match status" value="1"/>
</dbReference>
<dbReference type="Proteomes" id="UP000215126">
    <property type="component" value="Chromosome 1"/>
</dbReference>
<keyword evidence="3" id="KW-0813">Transport</keyword>
<dbReference type="SUPFAM" id="SSF161111">
    <property type="entry name" value="Cation efflux protein transmembrane domain-like"/>
    <property type="match status" value="1"/>
</dbReference>
<evidence type="ECO:0000256" key="5">
    <source>
        <dbReference type="ARBA" id="ARBA00022989"/>
    </source>
</evidence>
<dbReference type="InterPro" id="IPR002524">
    <property type="entry name" value="Cation_efflux"/>
</dbReference>
<keyword evidence="5 7" id="KW-1133">Transmembrane helix</keyword>
<evidence type="ECO:0000313" key="10">
    <source>
        <dbReference type="EMBL" id="SNU87617.1"/>
    </source>
</evidence>
<reference evidence="10 11" key="1">
    <citation type="submission" date="2017-06" db="EMBL/GenBank/DDBJ databases">
        <authorList>
            <consortium name="Pathogen Informatics"/>
        </authorList>
    </citation>
    <scope>NUCLEOTIDE SEQUENCE [LARGE SCALE GENOMIC DNA]</scope>
    <source>
        <strain evidence="10 11">NCTC13161</strain>
    </source>
</reference>
<dbReference type="Pfam" id="PF16916">
    <property type="entry name" value="ZT_dimer"/>
    <property type="match status" value="1"/>
</dbReference>
<dbReference type="SUPFAM" id="SSF160240">
    <property type="entry name" value="Cation efflux protein cytoplasmic domain-like"/>
    <property type="match status" value="1"/>
</dbReference>
<sequence length="438" mass="47292">MSGRDWLHIRVTAIQYEIVPISSRPKRAPAMPYSNYDNLAASSEALDKHAVARHSTWVSIWVNVVLTTAQIVIGVFARSQALIADGIHSLSDIVSDFVVLAAARGSARAPDADHPYGHNRYENAASLFLGVILLVVGAGMLWRGVERLLHPEDIPEVHTIALVVAVVVLVSKEGLFRYMLRAAQRVRSAMLVANAWHARSDALSSLVVAFGILGNLAGYRILDPLAAALVGLMIGRTGWKFAWNALQDLIDRGVDDDTTVTIRQRLLDTPGVRGIDMLRTRRMGDEIVVDVHILVDARLSVSEGHYLAEQARAAVMNEPQILDVLVHVDPESDTKGTALQQWPARAVVVGAAELLCRANALALHDVKLHYLNNGLEADVIVEGLNGPNRSNGSNGLAAGDGGIEGPSQTVADALTARFAPLGLRYVRVLRVTGETQSS</sequence>
<feature type="domain" description="Cation efflux protein cytoplasmic" evidence="9">
    <location>
        <begin position="255"/>
        <end position="331"/>
    </location>
</feature>
<proteinExistence type="inferred from homology"/>
<dbReference type="InterPro" id="IPR027469">
    <property type="entry name" value="Cation_efflux_TMD_sf"/>
</dbReference>
<evidence type="ECO:0000313" key="11">
    <source>
        <dbReference type="Proteomes" id="UP000215126"/>
    </source>
</evidence>
<feature type="domain" description="Cation efflux protein transmembrane" evidence="8">
    <location>
        <begin position="57"/>
        <end position="250"/>
    </location>
</feature>
<comment type="similarity">
    <text evidence="2">Belongs to the cation diffusion facilitator (CDF) transporter (TC 2.A.4) family.</text>
</comment>
<keyword evidence="4 7" id="KW-0812">Transmembrane</keyword>
<dbReference type="STRING" id="93222.NA29_23600"/>
<feature type="transmembrane region" description="Helical" evidence="7">
    <location>
        <begin position="157"/>
        <end position="180"/>
    </location>
</feature>
<keyword evidence="11" id="KW-1185">Reference proteome</keyword>
<dbReference type="GO" id="GO:0016020">
    <property type="term" value="C:membrane"/>
    <property type="evidence" value="ECO:0007669"/>
    <property type="project" value="UniProtKB-SubCell"/>
</dbReference>
<keyword evidence="6 7" id="KW-0472">Membrane</keyword>
<feature type="transmembrane region" description="Helical" evidence="7">
    <location>
        <begin position="124"/>
        <end position="145"/>
    </location>
</feature>
<dbReference type="InterPro" id="IPR058533">
    <property type="entry name" value="Cation_efflux_TM"/>
</dbReference>
<organism evidence="10 11">
    <name type="scientific">Pandoraea sputorum</name>
    <dbReference type="NCBI Taxonomy" id="93222"/>
    <lineage>
        <taxon>Bacteria</taxon>
        <taxon>Pseudomonadati</taxon>
        <taxon>Pseudomonadota</taxon>
        <taxon>Betaproteobacteria</taxon>
        <taxon>Burkholderiales</taxon>
        <taxon>Burkholderiaceae</taxon>
        <taxon>Pandoraea</taxon>
    </lineage>
</organism>
<evidence type="ECO:0000256" key="2">
    <source>
        <dbReference type="ARBA" id="ARBA00008114"/>
    </source>
</evidence>
<dbReference type="FunFam" id="1.20.1510.10:FF:000006">
    <property type="entry name" value="Divalent cation efflux transporter"/>
    <property type="match status" value="1"/>
</dbReference>
<gene>
    <name evidence="10" type="primary">fieF</name>
    <name evidence="10" type="ORF">SAMEA4530655_03905</name>
</gene>
<name>A0A239SQD4_9BURK</name>
<evidence type="ECO:0000256" key="7">
    <source>
        <dbReference type="SAM" id="Phobius"/>
    </source>
</evidence>
<dbReference type="PANTHER" id="PTHR43840:SF15">
    <property type="entry name" value="MITOCHONDRIAL METAL TRANSPORTER 1-RELATED"/>
    <property type="match status" value="1"/>
</dbReference>
<dbReference type="GO" id="GO:0008324">
    <property type="term" value="F:monoatomic cation transmembrane transporter activity"/>
    <property type="evidence" value="ECO:0007669"/>
    <property type="project" value="InterPro"/>
</dbReference>
<dbReference type="NCBIfam" id="TIGR01297">
    <property type="entry name" value="CDF"/>
    <property type="match status" value="1"/>
</dbReference>
<evidence type="ECO:0000256" key="6">
    <source>
        <dbReference type="ARBA" id="ARBA00023136"/>
    </source>
</evidence>
<dbReference type="EMBL" id="LT906435">
    <property type="protein sequence ID" value="SNU87617.1"/>
    <property type="molecule type" value="Genomic_DNA"/>
</dbReference>
<comment type="subcellular location">
    <subcellularLocation>
        <location evidence="1">Membrane</location>
        <topology evidence="1">Multi-pass membrane protein</topology>
    </subcellularLocation>
</comment>
<dbReference type="InterPro" id="IPR050291">
    <property type="entry name" value="CDF_Transporter"/>
</dbReference>
<feature type="transmembrane region" description="Helical" evidence="7">
    <location>
        <begin position="201"/>
        <end position="219"/>
    </location>
</feature>